<reference evidence="2" key="1">
    <citation type="submission" date="2014-11" db="EMBL/GenBank/DDBJ databases">
        <authorList>
            <person name="Amaro Gonzalez C."/>
        </authorList>
    </citation>
    <scope>NUCLEOTIDE SEQUENCE</scope>
</reference>
<organism evidence="2">
    <name type="scientific">Anguilla anguilla</name>
    <name type="common">European freshwater eel</name>
    <name type="synonym">Muraena anguilla</name>
    <dbReference type="NCBI Taxonomy" id="7936"/>
    <lineage>
        <taxon>Eukaryota</taxon>
        <taxon>Metazoa</taxon>
        <taxon>Chordata</taxon>
        <taxon>Craniata</taxon>
        <taxon>Vertebrata</taxon>
        <taxon>Euteleostomi</taxon>
        <taxon>Actinopterygii</taxon>
        <taxon>Neopterygii</taxon>
        <taxon>Teleostei</taxon>
        <taxon>Anguilliformes</taxon>
        <taxon>Anguillidae</taxon>
        <taxon>Anguilla</taxon>
    </lineage>
</organism>
<reference evidence="2" key="2">
    <citation type="journal article" date="2015" name="Fish Shellfish Immunol.">
        <title>Early steps in the European eel (Anguilla anguilla)-Vibrio vulnificus interaction in the gills: Role of the RtxA13 toxin.</title>
        <authorList>
            <person name="Callol A."/>
            <person name="Pajuelo D."/>
            <person name="Ebbesson L."/>
            <person name="Teles M."/>
            <person name="MacKenzie S."/>
            <person name="Amaro C."/>
        </authorList>
    </citation>
    <scope>NUCLEOTIDE SEQUENCE</scope>
</reference>
<sequence>MTSPQHYHEVSRARTSNRFSSKTVLLSEGL</sequence>
<protein>
    <submittedName>
        <fullName evidence="2">Uncharacterized protein</fullName>
    </submittedName>
</protein>
<dbReference type="AlphaFoldDB" id="A0A0E9S6U0"/>
<name>A0A0E9S6U0_ANGAN</name>
<accession>A0A0E9S6U0</accession>
<dbReference type="EMBL" id="GBXM01071418">
    <property type="protein sequence ID" value="JAH37159.1"/>
    <property type="molecule type" value="Transcribed_RNA"/>
</dbReference>
<feature type="compositionally biased region" description="Basic and acidic residues" evidence="1">
    <location>
        <begin position="1"/>
        <end position="12"/>
    </location>
</feature>
<feature type="compositionally biased region" description="Polar residues" evidence="1">
    <location>
        <begin position="13"/>
        <end position="24"/>
    </location>
</feature>
<evidence type="ECO:0000313" key="2">
    <source>
        <dbReference type="EMBL" id="JAH37159.1"/>
    </source>
</evidence>
<proteinExistence type="predicted"/>
<feature type="region of interest" description="Disordered" evidence="1">
    <location>
        <begin position="1"/>
        <end position="30"/>
    </location>
</feature>
<evidence type="ECO:0000256" key="1">
    <source>
        <dbReference type="SAM" id="MobiDB-lite"/>
    </source>
</evidence>